<evidence type="ECO:0000256" key="5">
    <source>
        <dbReference type="ARBA" id="ARBA00037941"/>
    </source>
</evidence>
<evidence type="ECO:0000313" key="8">
    <source>
        <dbReference type="Proteomes" id="UP000237752"/>
    </source>
</evidence>
<accession>A0A2T1A3Z8</accession>
<evidence type="ECO:0000259" key="6">
    <source>
        <dbReference type="Pfam" id="PF01266"/>
    </source>
</evidence>
<dbReference type="Pfam" id="PF01266">
    <property type="entry name" value="DAO"/>
    <property type="match status" value="1"/>
</dbReference>
<dbReference type="InterPro" id="IPR006076">
    <property type="entry name" value="FAD-dep_OxRdtase"/>
</dbReference>
<evidence type="ECO:0000256" key="4">
    <source>
        <dbReference type="ARBA" id="ARBA00023002"/>
    </source>
</evidence>
<keyword evidence="2" id="KW-0285">Flavoprotein</keyword>
<dbReference type="OrthoDB" id="9801699at2"/>
<comment type="cofactor">
    <cofactor evidence="1">
        <name>FAD</name>
        <dbReference type="ChEBI" id="CHEBI:57692"/>
    </cofactor>
</comment>
<dbReference type="Gene3D" id="3.30.9.10">
    <property type="entry name" value="D-Amino Acid Oxidase, subunit A, domain 2"/>
    <property type="match status" value="1"/>
</dbReference>
<feature type="domain" description="FAD dependent oxidoreductase" evidence="6">
    <location>
        <begin position="4"/>
        <end position="391"/>
    </location>
</feature>
<organism evidence="7 8">
    <name type="scientific">Antricoccus suffuscus</name>
    <dbReference type="NCBI Taxonomy" id="1629062"/>
    <lineage>
        <taxon>Bacteria</taxon>
        <taxon>Bacillati</taxon>
        <taxon>Actinomycetota</taxon>
        <taxon>Actinomycetes</taxon>
        <taxon>Geodermatophilales</taxon>
        <taxon>Antricoccaceae</taxon>
        <taxon>Antricoccus</taxon>
    </lineage>
</organism>
<keyword evidence="4" id="KW-0560">Oxidoreductase</keyword>
<keyword evidence="3" id="KW-0274">FAD</keyword>
<dbReference type="AlphaFoldDB" id="A0A2T1A3Z8"/>
<evidence type="ECO:0000256" key="1">
    <source>
        <dbReference type="ARBA" id="ARBA00001974"/>
    </source>
</evidence>
<comment type="caution">
    <text evidence="7">The sequence shown here is derived from an EMBL/GenBank/DDBJ whole genome shotgun (WGS) entry which is preliminary data.</text>
</comment>
<evidence type="ECO:0000256" key="2">
    <source>
        <dbReference type="ARBA" id="ARBA00022630"/>
    </source>
</evidence>
<dbReference type="RefSeq" id="WP_106347884.1">
    <property type="nucleotide sequence ID" value="NZ_PVUE01000002.1"/>
</dbReference>
<gene>
    <name evidence="7" type="ORF">CLV47_10225</name>
</gene>
<evidence type="ECO:0000313" key="7">
    <source>
        <dbReference type="EMBL" id="PRZ43340.1"/>
    </source>
</evidence>
<protein>
    <submittedName>
        <fullName evidence="7">L-2-hydroxyglutarate oxidase</fullName>
    </submittedName>
</protein>
<dbReference type="GO" id="GO:0047545">
    <property type="term" value="F:(S)-2-hydroxyglutarate dehydrogenase activity"/>
    <property type="evidence" value="ECO:0007669"/>
    <property type="project" value="TreeGrafter"/>
</dbReference>
<proteinExistence type="inferred from homology"/>
<dbReference type="PANTHER" id="PTHR43104">
    <property type="entry name" value="L-2-HYDROXYGLUTARATE DEHYDROGENASE, MITOCHONDRIAL"/>
    <property type="match status" value="1"/>
</dbReference>
<dbReference type="SUPFAM" id="SSF51905">
    <property type="entry name" value="FAD/NAD(P)-binding domain"/>
    <property type="match status" value="1"/>
</dbReference>
<name>A0A2T1A3Z8_9ACTN</name>
<dbReference type="EMBL" id="PVUE01000002">
    <property type="protein sequence ID" value="PRZ43340.1"/>
    <property type="molecule type" value="Genomic_DNA"/>
</dbReference>
<dbReference type="Proteomes" id="UP000237752">
    <property type="component" value="Unassembled WGS sequence"/>
</dbReference>
<sequence length="397" mass="43101">MTHYTVIGAGIVGLATAEAIGTREPAAQIVVLDKESDVAAHQTGRNSGVIHSGIYYKPGSKKAQMGRAGAASMVRFAEENGIALEKTGKLIVATEAEELPRLEALYERGLENQIPVRLLDPVEAREYEPHINTVGAIRVESTAIVDFVGVCRALAKMVVDRGGEVRFDTEVTGMHHRGGQTIVQTTQGPIITDVVVSCGGLQADRLARSDESDEPLDYKVVPFRGEYYELTPEREYLVNGLIYPVPNPELPFLGVHLTKMVRGGVHAGPNAVLAMAREGYDWKTIKPSDLADSLKYPGFWRMARKNLGTGVMEVRRSLSKKRFAASLAELVPAIREQDIVPSKAGVRAQLLQRDGAIIDDFLIVERGRNVHVLNAPSPAATASLEIGKHIASVATRQ</sequence>
<dbReference type="NCBIfam" id="NF008726">
    <property type="entry name" value="PRK11728.1"/>
    <property type="match status" value="1"/>
</dbReference>
<evidence type="ECO:0000256" key="3">
    <source>
        <dbReference type="ARBA" id="ARBA00022827"/>
    </source>
</evidence>
<dbReference type="Gene3D" id="3.50.50.60">
    <property type="entry name" value="FAD/NAD(P)-binding domain"/>
    <property type="match status" value="1"/>
</dbReference>
<dbReference type="InterPro" id="IPR036188">
    <property type="entry name" value="FAD/NAD-bd_sf"/>
</dbReference>
<dbReference type="GO" id="GO:0005737">
    <property type="term" value="C:cytoplasm"/>
    <property type="evidence" value="ECO:0007669"/>
    <property type="project" value="TreeGrafter"/>
</dbReference>
<keyword evidence="8" id="KW-1185">Reference proteome</keyword>
<reference evidence="7 8" key="1">
    <citation type="submission" date="2018-03" db="EMBL/GenBank/DDBJ databases">
        <title>Genomic Encyclopedia of Archaeal and Bacterial Type Strains, Phase II (KMG-II): from individual species to whole genera.</title>
        <authorList>
            <person name="Goeker M."/>
        </authorList>
    </citation>
    <scope>NUCLEOTIDE SEQUENCE [LARGE SCALE GENOMIC DNA]</scope>
    <source>
        <strain evidence="7 8">DSM 100065</strain>
    </source>
</reference>
<dbReference type="PANTHER" id="PTHR43104:SF2">
    <property type="entry name" value="L-2-HYDROXYGLUTARATE DEHYDROGENASE, MITOCHONDRIAL"/>
    <property type="match status" value="1"/>
</dbReference>
<comment type="similarity">
    <text evidence="5">Belongs to the L2HGDH family.</text>
</comment>